<gene>
    <name evidence="2" type="ORF">EDD29_3973</name>
</gene>
<evidence type="ECO:0008006" key="4">
    <source>
        <dbReference type="Google" id="ProtNLM"/>
    </source>
</evidence>
<dbReference type="EMBL" id="RJKE01000001">
    <property type="protein sequence ID" value="ROO86407.1"/>
    <property type="molecule type" value="Genomic_DNA"/>
</dbReference>
<evidence type="ECO:0000313" key="3">
    <source>
        <dbReference type="Proteomes" id="UP000272400"/>
    </source>
</evidence>
<comment type="caution">
    <text evidence="2">The sequence shown here is derived from an EMBL/GenBank/DDBJ whole genome shotgun (WGS) entry which is preliminary data.</text>
</comment>
<dbReference type="Gene3D" id="3.20.20.140">
    <property type="entry name" value="Metal-dependent hydrolases"/>
    <property type="match status" value="1"/>
</dbReference>
<accession>A0A3N1CYP4</accession>
<dbReference type="RefSeq" id="WP_148086022.1">
    <property type="nucleotide sequence ID" value="NZ_RJKE01000001.1"/>
</dbReference>
<dbReference type="AlphaFoldDB" id="A0A3N1CYP4"/>
<dbReference type="SUPFAM" id="SSF51556">
    <property type="entry name" value="Metallo-dependent hydrolases"/>
    <property type="match status" value="1"/>
</dbReference>
<feature type="signal peptide" evidence="1">
    <location>
        <begin position="1"/>
        <end position="22"/>
    </location>
</feature>
<protein>
    <recommendedName>
        <fullName evidence="4">Membrane dipeptidase (Peptidase family M19)</fullName>
    </recommendedName>
</protein>
<name>A0A3N1CYP4_9ACTN</name>
<sequence>MWRTSRFFAGFAAFLVCWGSVAEPGRAEAREPAAVLEVAADGPVRGLLDAHTHVEGHENMGGRIICGKPFDPDGIEEALRDCPDHGPNGEYAVIENFFMNGTPTGTHATDGYPTFGYWPAHNSQTHQMVYHEWLERAWRGGLRILVDQLVANRILCDVYPLKLNSCDEMDTVRLEMRRAREMQSYIDDLNGGPGKGWFRLVTSPEQARQVIAQGRLAVVTGMETSEPFGCGKFLGVPKCTKAQIDRGLDEVKALGVSSMFICHKFDNALCGVRFDGGTAGLLVNAGNFLSTGRFWQVEPCTGPPDNTLMSLRSLPPPLGEWLDVPLAVLPNYPAGPHCNKNGLTALGEYTIRGMAKRGMIVEIDHMSAKAAGQTLTLLEKIGYSGVMSSHNWTDRSFLPRLYRLGGMATQIQPRPDSAVAYWRTLKAASDPGHLFGYGVGLDANGFASLPGPRTGSQVAYPFTSPFDPSITFDRLTTGRRTWDYNTEGVANYGLVPDWLEDLRQTAPPEMLTDLANGPEAYLQMWTRARTGR</sequence>
<dbReference type="Proteomes" id="UP000272400">
    <property type="component" value="Unassembled WGS sequence"/>
</dbReference>
<keyword evidence="3" id="KW-1185">Reference proteome</keyword>
<keyword evidence="1" id="KW-0732">Signal</keyword>
<dbReference type="InterPro" id="IPR032466">
    <property type="entry name" value="Metal_Hydrolase"/>
</dbReference>
<evidence type="ECO:0000256" key="1">
    <source>
        <dbReference type="SAM" id="SignalP"/>
    </source>
</evidence>
<evidence type="ECO:0000313" key="2">
    <source>
        <dbReference type="EMBL" id="ROO86407.1"/>
    </source>
</evidence>
<reference evidence="2 3" key="1">
    <citation type="submission" date="2018-11" db="EMBL/GenBank/DDBJ databases">
        <title>Sequencing the genomes of 1000 actinobacteria strains.</title>
        <authorList>
            <person name="Klenk H.-P."/>
        </authorList>
    </citation>
    <scope>NUCLEOTIDE SEQUENCE [LARGE SCALE GENOMIC DNA]</scope>
    <source>
        <strain evidence="2 3">DSM 44254</strain>
    </source>
</reference>
<dbReference type="OrthoDB" id="2479530at2"/>
<feature type="chain" id="PRO_5039407148" description="Membrane dipeptidase (Peptidase family M19)" evidence="1">
    <location>
        <begin position="23"/>
        <end position="532"/>
    </location>
</feature>
<organism evidence="2 3">
    <name type="scientific">Actinocorallia herbida</name>
    <dbReference type="NCBI Taxonomy" id="58109"/>
    <lineage>
        <taxon>Bacteria</taxon>
        <taxon>Bacillati</taxon>
        <taxon>Actinomycetota</taxon>
        <taxon>Actinomycetes</taxon>
        <taxon>Streptosporangiales</taxon>
        <taxon>Thermomonosporaceae</taxon>
        <taxon>Actinocorallia</taxon>
    </lineage>
</organism>
<proteinExistence type="predicted"/>